<reference evidence="1 2" key="1">
    <citation type="submission" date="2018-09" db="EMBL/GenBank/DDBJ databases">
        <title>Genomic investigation of the strawberry pathogen Phytophthora fragariae indicates pathogenicity is determined by transcriptional variation in three key races.</title>
        <authorList>
            <person name="Adams T.M."/>
            <person name="Armitage A.D."/>
            <person name="Sobczyk M.K."/>
            <person name="Bates H.J."/>
            <person name="Dunwell J.M."/>
            <person name="Nellist C.F."/>
            <person name="Harrison R.J."/>
        </authorList>
    </citation>
    <scope>NUCLEOTIDE SEQUENCE [LARGE SCALE GENOMIC DNA]</scope>
    <source>
        <strain evidence="1 2">NOV-77</strain>
    </source>
</reference>
<dbReference type="Proteomes" id="UP000486351">
    <property type="component" value="Unassembled WGS sequence"/>
</dbReference>
<gene>
    <name evidence="1" type="ORF">PF008_g8916</name>
</gene>
<protein>
    <submittedName>
        <fullName evidence="1">Uncharacterized protein</fullName>
    </submittedName>
</protein>
<evidence type="ECO:0000313" key="1">
    <source>
        <dbReference type="EMBL" id="KAE9345082.1"/>
    </source>
</evidence>
<name>A0A6G0RYR3_9STRA</name>
<dbReference type="EMBL" id="QXFY01000412">
    <property type="protein sequence ID" value="KAE9345082.1"/>
    <property type="molecule type" value="Genomic_DNA"/>
</dbReference>
<proteinExistence type="predicted"/>
<sequence>MRVAATSLLTTHGMRQLSLDRGDSTAGLRLQGLGVYRYTWHLTDPALKGRLGQPFVTARDVGDDRHKVEVTKFKVFSVDPEDDKQKQRVVVLQQVAVTPHHDDGVFDKVFARCYGVRRR</sequence>
<comment type="caution">
    <text evidence="1">The sequence shown here is derived from an EMBL/GenBank/DDBJ whole genome shotgun (WGS) entry which is preliminary data.</text>
</comment>
<evidence type="ECO:0000313" key="2">
    <source>
        <dbReference type="Proteomes" id="UP000486351"/>
    </source>
</evidence>
<organism evidence="1 2">
    <name type="scientific">Phytophthora fragariae</name>
    <dbReference type="NCBI Taxonomy" id="53985"/>
    <lineage>
        <taxon>Eukaryota</taxon>
        <taxon>Sar</taxon>
        <taxon>Stramenopiles</taxon>
        <taxon>Oomycota</taxon>
        <taxon>Peronosporomycetes</taxon>
        <taxon>Peronosporales</taxon>
        <taxon>Peronosporaceae</taxon>
        <taxon>Phytophthora</taxon>
    </lineage>
</organism>
<accession>A0A6G0RYR3</accession>
<dbReference type="AlphaFoldDB" id="A0A6G0RYR3"/>